<reference evidence="2 3" key="2">
    <citation type="journal article" date="2012" name="Stand. Genomic Sci.">
        <title>Complete genome sequence of the aquatic bacterium Runella slithyformis type strain (LSU 4(T)).</title>
        <authorList>
            <person name="Copeland A."/>
            <person name="Zhang X."/>
            <person name="Misra M."/>
            <person name="Lapidus A."/>
            <person name="Nolan M."/>
            <person name="Lucas S."/>
            <person name="Deshpande S."/>
            <person name="Cheng J.F."/>
            <person name="Tapia R."/>
            <person name="Goodwin L.A."/>
            <person name="Pitluck S."/>
            <person name="Liolios K."/>
            <person name="Pagani I."/>
            <person name="Ivanova N."/>
            <person name="Mikhailova N."/>
            <person name="Pati A."/>
            <person name="Chen A."/>
            <person name="Palaniappan K."/>
            <person name="Land M."/>
            <person name="Hauser L."/>
            <person name="Pan C."/>
            <person name="Jeffries C.D."/>
            <person name="Detter J.C."/>
            <person name="Brambilla E.M."/>
            <person name="Rohde M."/>
            <person name="Djao O.D."/>
            <person name="Goker M."/>
            <person name="Sikorski J."/>
            <person name="Tindall B.J."/>
            <person name="Woyke T."/>
            <person name="Bristow J."/>
            <person name="Eisen J.A."/>
            <person name="Markowitz V."/>
            <person name="Hugenholtz P."/>
            <person name="Kyrpides N.C."/>
            <person name="Klenk H.P."/>
            <person name="Mavromatis K."/>
        </authorList>
    </citation>
    <scope>NUCLEOTIDE SEQUENCE [LARGE SCALE GENOMIC DNA]</scope>
    <source>
        <strain evidence="3">ATCC 29530 / DSM 19594 / LMG 11500 / NCIMB 11436 / LSU 4</strain>
    </source>
</reference>
<gene>
    <name evidence="2" type="ordered locus">Runsl_0091</name>
</gene>
<dbReference type="EMBL" id="CP002859">
    <property type="protein sequence ID" value="AEI46550.1"/>
    <property type="molecule type" value="Genomic_DNA"/>
</dbReference>
<protein>
    <recommendedName>
        <fullName evidence="4">HNH endonuclease</fullName>
    </recommendedName>
</protein>
<evidence type="ECO:0000313" key="2">
    <source>
        <dbReference type="EMBL" id="AEI46550.1"/>
    </source>
</evidence>
<evidence type="ECO:0008006" key="4">
    <source>
        <dbReference type="Google" id="ProtNLM"/>
    </source>
</evidence>
<feature type="region of interest" description="Disordered" evidence="1">
    <location>
        <begin position="1"/>
        <end position="21"/>
    </location>
</feature>
<feature type="compositionally biased region" description="Basic residues" evidence="1">
    <location>
        <begin position="1"/>
        <end position="12"/>
    </location>
</feature>
<name>A0A7U3ZG43_RUNSL</name>
<reference evidence="3" key="1">
    <citation type="submission" date="2011-06" db="EMBL/GenBank/DDBJ databases">
        <title>The complete genome of chromosome of Runella slithyformis DSM 19594.</title>
        <authorList>
            <consortium name="US DOE Joint Genome Institute (JGI-PGF)"/>
            <person name="Lucas S."/>
            <person name="Han J."/>
            <person name="Lapidus A."/>
            <person name="Bruce D."/>
            <person name="Goodwin L."/>
            <person name="Pitluck S."/>
            <person name="Peters L."/>
            <person name="Kyrpides N."/>
            <person name="Mavromatis K."/>
            <person name="Ivanova N."/>
            <person name="Ovchinnikova G."/>
            <person name="Zhang X."/>
            <person name="Misra M."/>
            <person name="Detter J.C."/>
            <person name="Tapia R."/>
            <person name="Han C."/>
            <person name="Land M."/>
            <person name="Hauser L."/>
            <person name="Markowitz V."/>
            <person name="Cheng J.-F."/>
            <person name="Hugenholtz P."/>
            <person name="Woyke T."/>
            <person name="Wu D."/>
            <person name="Tindall B."/>
            <person name="Faehrich R."/>
            <person name="Brambilla E."/>
            <person name="Klenk H.-P."/>
            <person name="Eisen J.A."/>
        </authorList>
    </citation>
    <scope>NUCLEOTIDE SEQUENCE [LARGE SCALE GENOMIC DNA]</scope>
    <source>
        <strain evidence="3">ATCC 29530 / DSM 19594 / LMG 11500 / NCIMB 11436 / LSU 4</strain>
    </source>
</reference>
<sequence>MSGKRARDKRKRTGDEITQATQKNKQLAGTCIFCQRSGDMSKQHIWPEWMQKIVEDFQPKTSHTTLGWFPEVDSYYNKKISNGRPGAQRIRKVCSKCNGGWINNEVEAMMRPIFTDIIQHNTNSISTENQFYLALWAVLATMVYEFKDPITMATSQLERDYLYNTKQIPDRRQVWIGRMNADPKYTQYIAHRGIKLSNSNDIKSENLTCNTSCTVFAVNELVIVVGKIPTFVQVFPFLGEVGGKLMPIYPTYKEQVRFDKLSILTSNEVNEIRNSFTSELNQYI</sequence>
<dbReference type="RefSeq" id="WP_013925875.1">
    <property type="nucleotide sequence ID" value="NC_015703.1"/>
</dbReference>
<evidence type="ECO:0000313" key="3">
    <source>
        <dbReference type="Proteomes" id="UP000000493"/>
    </source>
</evidence>
<dbReference type="Proteomes" id="UP000000493">
    <property type="component" value="Chromosome"/>
</dbReference>
<proteinExistence type="predicted"/>
<accession>A0A7U3ZG43</accession>
<keyword evidence="3" id="KW-1185">Reference proteome</keyword>
<dbReference type="AlphaFoldDB" id="A0A7U3ZG43"/>
<organism evidence="2 3">
    <name type="scientific">Runella slithyformis (strain ATCC 29530 / DSM 19594 / LMG 11500 / NCIMB 11436 / LSU 4)</name>
    <dbReference type="NCBI Taxonomy" id="761193"/>
    <lineage>
        <taxon>Bacteria</taxon>
        <taxon>Pseudomonadati</taxon>
        <taxon>Bacteroidota</taxon>
        <taxon>Cytophagia</taxon>
        <taxon>Cytophagales</taxon>
        <taxon>Spirosomataceae</taxon>
        <taxon>Runella</taxon>
    </lineage>
</organism>
<evidence type="ECO:0000256" key="1">
    <source>
        <dbReference type="SAM" id="MobiDB-lite"/>
    </source>
</evidence>
<dbReference type="KEGG" id="rsi:Runsl_0091"/>